<feature type="chain" id="PRO_5040117368" evidence="1">
    <location>
        <begin position="24"/>
        <end position="197"/>
    </location>
</feature>
<comment type="caution">
    <text evidence="2">The sequence shown here is derived from an EMBL/GenBank/DDBJ whole genome shotgun (WGS) entry which is preliminary data.</text>
</comment>
<dbReference type="PANTHER" id="PTHR35107">
    <property type="entry name" value="EXPRESSED PROTEIN"/>
    <property type="match status" value="1"/>
</dbReference>
<gene>
    <name evidence="2" type="ORF">Cgig2_005131</name>
</gene>
<dbReference type="Proteomes" id="UP001153076">
    <property type="component" value="Unassembled WGS sequence"/>
</dbReference>
<reference evidence="2" key="1">
    <citation type="submission" date="2022-04" db="EMBL/GenBank/DDBJ databases">
        <title>Carnegiea gigantea Genome sequencing and assembly v2.</title>
        <authorList>
            <person name="Copetti D."/>
            <person name="Sanderson M.J."/>
            <person name="Burquez A."/>
            <person name="Wojciechowski M.F."/>
        </authorList>
    </citation>
    <scope>NUCLEOTIDE SEQUENCE</scope>
    <source>
        <strain evidence="2">SGP5-SGP5p</strain>
        <tissue evidence="2">Aerial part</tissue>
    </source>
</reference>
<organism evidence="2 3">
    <name type="scientific">Carnegiea gigantea</name>
    <dbReference type="NCBI Taxonomy" id="171969"/>
    <lineage>
        <taxon>Eukaryota</taxon>
        <taxon>Viridiplantae</taxon>
        <taxon>Streptophyta</taxon>
        <taxon>Embryophyta</taxon>
        <taxon>Tracheophyta</taxon>
        <taxon>Spermatophyta</taxon>
        <taxon>Magnoliopsida</taxon>
        <taxon>eudicotyledons</taxon>
        <taxon>Gunneridae</taxon>
        <taxon>Pentapetalae</taxon>
        <taxon>Caryophyllales</taxon>
        <taxon>Cactineae</taxon>
        <taxon>Cactaceae</taxon>
        <taxon>Cactoideae</taxon>
        <taxon>Echinocereeae</taxon>
        <taxon>Carnegiea</taxon>
    </lineage>
</organism>
<evidence type="ECO:0000313" key="2">
    <source>
        <dbReference type="EMBL" id="KAJ8442191.1"/>
    </source>
</evidence>
<proteinExistence type="predicted"/>
<sequence>MASRFSLLLLLPLLSLLSLSADARPGVHFHPCNTLVISTYSFSLRNPNPDLRRPGVVTFFAGFRPDADVLRHRHHRFFLPASRLIPYQRVEQLEHQQLPEKVELPFSLGFSSLKDRTKDILNVVASLLLGAACGALTAGTMYLICRWFVIVVNILRAQTIAENASAVAVGWCVSVHLSSLVGNSYTGLTLMPINEDL</sequence>
<dbReference type="AlphaFoldDB" id="A0A9Q1KG29"/>
<feature type="signal peptide" evidence="1">
    <location>
        <begin position="1"/>
        <end position="23"/>
    </location>
</feature>
<dbReference type="OrthoDB" id="769005at2759"/>
<protein>
    <submittedName>
        <fullName evidence="2">Uncharacterized protein</fullName>
    </submittedName>
</protein>
<evidence type="ECO:0000256" key="1">
    <source>
        <dbReference type="SAM" id="SignalP"/>
    </source>
</evidence>
<evidence type="ECO:0000313" key="3">
    <source>
        <dbReference type="Proteomes" id="UP001153076"/>
    </source>
</evidence>
<dbReference type="PANTHER" id="PTHR35107:SF2">
    <property type="entry name" value="EXPRESSED PROTEIN"/>
    <property type="match status" value="1"/>
</dbReference>
<dbReference type="EMBL" id="JAKOGI010000144">
    <property type="protein sequence ID" value="KAJ8442191.1"/>
    <property type="molecule type" value="Genomic_DNA"/>
</dbReference>
<accession>A0A9Q1KG29</accession>
<keyword evidence="1" id="KW-0732">Signal</keyword>
<keyword evidence="3" id="KW-1185">Reference proteome</keyword>
<name>A0A9Q1KG29_9CARY</name>